<feature type="region of interest" description="Disordered" evidence="1">
    <location>
        <begin position="1"/>
        <end position="33"/>
    </location>
</feature>
<keyword evidence="3" id="KW-1185">Reference proteome</keyword>
<feature type="region of interest" description="Disordered" evidence="1">
    <location>
        <begin position="50"/>
        <end position="73"/>
    </location>
</feature>
<name>A0A2C5ZNN3_9HYPO</name>
<sequence length="100" mass="11059">MAEETKDESFKKQLDRQATQENEKEQTKQPNTLAAKITEMIPAAAKVLGEQKAPEAEKVEAPRAGPPLRPHHDDKIEEFVRDQHRSMDEAGRLEAGAGAG</sequence>
<evidence type="ECO:0000313" key="2">
    <source>
        <dbReference type="EMBL" id="PHH81024.1"/>
    </source>
</evidence>
<evidence type="ECO:0000256" key="1">
    <source>
        <dbReference type="SAM" id="MobiDB-lite"/>
    </source>
</evidence>
<dbReference type="AlphaFoldDB" id="A0A2C5ZNN3"/>
<dbReference type="OrthoDB" id="3436397at2759"/>
<gene>
    <name evidence="2" type="ORF">CDD80_4328</name>
</gene>
<reference evidence="2 3" key="1">
    <citation type="submission" date="2017-06" db="EMBL/GenBank/DDBJ databases">
        <title>Ant-infecting Ophiocordyceps genomes reveal a high diversity of potential behavioral manipulation genes and a possible major role for enterotoxins.</title>
        <authorList>
            <person name="De Bekker C."/>
            <person name="Evans H.C."/>
            <person name="Brachmann A."/>
            <person name="Hughes D.P."/>
        </authorList>
    </citation>
    <scope>NUCLEOTIDE SEQUENCE [LARGE SCALE GENOMIC DNA]</scope>
    <source>
        <strain evidence="2 3">Map16</strain>
    </source>
</reference>
<feature type="compositionally biased region" description="Basic and acidic residues" evidence="1">
    <location>
        <begin position="52"/>
        <end position="61"/>
    </location>
</feature>
<dbReference type="EMBL" id="NJES01000004">
    <property type="protein sequence ID" value="PHH81024.1"/>
    <property type="molecule type" value="Genomic_DNA"/>
</dbReference>
<evidence type="ECO:0000313" key="3">
    <source>
        <dbReference type="Proteomes" id="UP000226431"/>
    </source>
</evidence>
<proteinExistence type="predicted"/>
<comment type="caution">
    <text evidence="2">The sequence shown here is derived from an EMBL/GenBank/DDBJ whole genome shotgun (WGS) entry which is preliminary data.</text>
</comment>
<organism evidence="2 3">
    <name type="scientific">Ophiocordyceps camponoti-rufipedis</name>
    <dbReference type="NCBI Taxonomy" id="2004952"/>
    <lineage>
        <taxon>Eukaryota</taxon>
        <taxon>Fungi</taxon>
        <taxon>Dikarya</taxon>
        <taxon>Ascomycota</taxon>
        <taxon>Pezizomycotina</taxon>
        <taxon>Sordariomycetes</taxon>
        <taxon>Hypocreomycetidae</taxon>
        <taxon>Hypocreales</taxon>
        <taxon>Ophiocordycipitaceae</taxon>
        <taxon>Ophiocordyceps</taxon>
    </lineage>
</organism>
<protein>
    <submittedName>
        <fullName evidence="2">Uncharacterized protein</fullName>
    </submittedName>
</protein>
<accession>A0A2C5ZNN3</accession>
<dbReference type="Proteomes" id="UP000226431">
    <property type="component" value="Unassembled WGS sequence"/>
</dbReference>